<proteinExistence type="predicted"/>
<name>A0A0E9R215_ANGAN</name>
<feature type="region of interest" description="Disordered" evidence="1">
    <location>
        <begin position="1"/>
        <end position="22"/>
    </location>
</feature>
<evidence type="ECO:0000256" key="1">
    <source>
        <dbReference type="SAM" id="MobiDB-lite"/>
    </source>
</evidence>
<feature type="compositionally biased region" description="Polar residues" evidence="1">
    <location>
        <begin position="11"/>
        <end position="22"/>
    </location>
</feature>
<accession>A0A0E9R215</accession>
<reference evidence="2" key="1">
    <citation type="submission" date="2014-11" db="EMBL/GenBank/DDBJ databases">
        <authorList>
            <person name="Amaro Gonzalez C."/>
        </authorList>
    </citation>
    <scope>NUCLEOTIDE SEQUENCE</scope>
</reference>
<evidence type="ECO:0000313" key="2">
    <source>
        <dbReference type="EMBL" id="JAH22772.1"/>
    </source>
</evidence>
<protein>
    <submittedName>
        <fullName evidence="2">Uncharacterized protein</fullName>
    </submittedName>
</protein>
<reference evidence="2" key="2">
    <citation type="journal article" date="2015" name="Fish Shellfish Immunol.">
        <title>Early steps in the European eel (Anguilla anguilla)-Vibrio vulnificus interaction in the gills: Role of the RtxA13 toxin.</title>
        <authorList>
            <person name="Callol A."/>
            <person name="Pajuelo D."/>
            <person name="Ebbesson L."/>
            <person name="Teles M."/>
            <person name="MacKenzie S."/>
            <person name="Amaro C."/>
        </authorList>
    </citation>
    <scope>NUCLEOTIDE SEQUENCE</scope>
</reference>
<dbReference type="AlphaFoldDB" id="A0A0E9R215"/>
<sequence>MTRSLYKVDSSLGSTSAFSNFG</sequence>
<organism evidence="2">
    <name type="scientific">Anguilla anguilla</name>
    <name type="common">European freshwater eel</name>
    <name type="synonym">Muraena anguilla</name>
    <dbReference type="NCBI Taxonomy" id="7936"/>
    <lineage>
        <taxon>Eukaryota</taxon>
        <taxon>Metazoa</taxon>
        <taxon>Chordata</taxon>
        <taxon>Craniata</taxon>
        <taxon>Vertebrata</taxon>
        <taxon>Euteleostomi</taxon>
        <taxon>Actinopterygii</taxon>
        <taxon>Neopterygii</taxon>
        <taxon>Teleostei</taxon>
        <taxon>Anguilliformes</taxon>
        <taxon>Anguillidae</taxon>
        <taxon>Anguilla</taxon>
    </lineage>
</organism>
<dbReference type="EMBL" id="GBXM01085805">
    <property type="protein sequence ID" value="JAH22772.1"/>
    <property type="molecule type" value="Transcribed_RNA"/>
</dbReference>